<dbReference type="EMBL" id="CP051635">
    <property type="protein sequence ID" value="UTD01270.1"/>
    <property type="molecule type" value="Genomic_DNA"/>
</dbReference>
<comment type="subcellular location">
    <subcellularLocation>
        <location evidence="1">Cell membrane</location>
        <topology evidence="1">Multi-pass membrane protein</topology>
    </subcellularLocation>
</comment>
<feature type="domain" description="ABC transporter" evidence="8">
    <location>
        <begin position="323"/>
        <end position="530"/>
    </location>
</feature>
<accession>A0A9Q9BJH5</accession>
<evidence type="ECO:0000256" key="6">
    <source>
        <dbReference type="ARBA" id="ARBA00023136"/>
    </source>
</evidence>
<evidence type="ECO:0000256" key="5">
    <source>
        <dbReference type="ARBA" id="ARBA00022989"/>
    </source>
</evidence>
<dbReference type="PANTHER" id="PTHR43394:SF1">
    <property type="entry name" value="ATP-BINDING CASSETTE SUB-FAMILY B MEMBER 10, MITOCHONDRIAL"/>
    <property type="match status" value="1"/>
</dbReference>
<dbReference type="Pfam" id="PF00664">
    <property type="entry name" value="ABC_membrane"/>
    <property type="match status" value="1"/>
</dbReference>
<dbReference type="Gene3D" id="3.40.50.300">
    <property type="entry name" value="P-loop containing nucleotide triphosphate hydrolases"/>
    <property type="match status" value="1"/>
</dbReference>
<dbReference type="PROSITE" id="PS50893">
    <property type="entry name" value="ABC_TRANSPORTER_2"/>
    <property type="match status" value="1"/>
</dbReference>
<dbReference type="InterPro" id="IPR027417">
    <property type="entry name" value="P-loop_NTPase"/>
</dbReference>
<sequence>MKKYFKQFMRHNAAVMSIYLIFAVLTNISPLLTMTAFDKLLQNNMNGFLQLMGIKVGLAIILLLMNYSRNVEKAKVTSKMQTALRQDITKKLENCSYSVYNKENSGTYLSWLNNDVQTINTSGFSAVYDVLDLGAMALFAFIPLFFIHWSIAAASVILSFIVIFVPKLFQKKMTDAIVQFSIQKQIFVSKVKDALSGFDVLFSFNLRNRITNEVEKASNALADKNVYQTKKVITPAIMLAFFSMVAGLIILIYTGILAGYKLVNISAMIAINSLANTLFSSLTNIATMGMNIKTVFPILKKFENIEINSESKNLLQPSFKNKIKITNLNFAYTPEKPILKNVNMEFEIGKKYGIIGESGSGKTTFFKLLNGMLEDYEGKIEYDGISLLNLDKEKIRENVAYIDQNVYIFNDTIKENICLGKNYPDEKIDNSIKESALLPMIQNLENGINTPASENGKNFSGGQRQRIAIARALIHGRKILLIDEGTSSLDKENALEIEKRLIENPDLTVIMISHNFDPQIKEKLDGVYKL</sequence>
<evidence type="ECO:0000259" key="8">
    <source>
        <dbReference type="PROSITE" id="PS50893"/>
    </source>
</evidence>
<keyword evidence="2 7" id="KW-0812">Transmembrane</keyword>
<name>A0A9Q9BJH5_TREDN</name>
<proteinExistence type="predicted"/>
<dbReference type="GO" id="GO:0016887">
    <property type="term" value="F:ATP hydrolysis activity"/>
    <property type="evidence" value="ECO:0007669"/>
    <property type="project" value="InterPro"/>
</dbReference>
<feature type="transmembrane region" description="Helical" evidence="7">
    <location>
        <begin position="47"/>
        <end position="65"/>
    </location>
</feature>
<evidence type="ECO:0000256" key="7">
    <source>
        <dbReference type="SAM" id="Phobius"/>
    </source>
</evidence>
<dbReference type="GO" id="GO:0015421">
    <property type="term" value="F:ABC-type oligopeptide transporter activity"/>
    <property type="evidence" value="ECO:0007669"/>
    <property type="project" value="TreeGrafter"/>
</dbReference>
<dbReference type="SUPFAM" id="SSF90123">
    <property type="entry name" value="ABC transporter transmembrane region"/>
    <property type="match status" value="1"/>
</dbReference>
<dbReference type="SMART" id="SM00382">
    <property type="entry name" value="AAA"/>
    <property type="match status" value="1"/>
</dbReference>
<dbReference type="Gene3D" id="1.20.1560.10">
    <property type="entry name" value="ABC transporter type 1, transmembrane domain"/>
    <property type="match status" value="1"/>
</dbReference>
<dbReference type="InterPro" id="IPR003439">
    <property type="entry name" value="ABC_transporter-like_ATP-bd"/>
</dbReference>
<keyword evidence="6 7" id="KW-0472">Membrane</keyword>
<feature type="transmembrane region" description="Helical" evidence="7">
    <location>
        <begin position="262"/>
        <end position="283"/>
    </location>
</feature>
<evidence type="ECO:0000256" key="4">
    <source>
        <dbReference type="ARBA" id="ARBA00022840"/>
    </source>
</evidence>
<keyword evidence="5 7" id="KW-1133">Transmembrane helix</keyword>
<organism evidence="10 11">
    <name type="scientific">Treponema denticola</name>
    <dbReference type="NCBI Taxonomy" id="158"/>
    <lineage>
        <taxon>Bacteria</taxon>
        <taxon>Pseudomonadati</taxon>
        <taxon>Spirochaetota</taxon>
        <taxon>Spirochaetia</taxon>
        <taxon>Spirochaetales</taxon>
        <taxon>Treponemataceae</taxon>
        <taxon>Treponema</taxon>
    </lineage>
</organism>
<evidence type="ECO:0000313" key="10">
    <source>
        <dbReference type="EMBL" id="UTD01270.1"/>
    </source>
</evidence>
<dbReference type="PROSITE" id="PS50929">
    <property type="entry name" value="ABC_TM1F"/>
    <property type="match status" value="1"/>
</dbReference>
<keyword evidence="3" id="KW-0547">Nucleotide-binding</keyword>
<dbReference type="InterPro" id="IPR017871">
    <property type="entry name" value="ABC_transporter-like_CS"/>
</dbReference>
<evidence type="ECO:0000313" key="11">
    <source>
        <dbReference type="Proteomes" id="UP001056981"/>
    </source>
</evidence>
<dbReference type="SUPFAM" id="SSF52540">
    <property type="entry name" value="P-loop containing nucleoside triphosphate hydrolases"/>
    <property type="match status" value="1"/>
</dbReference>
<dbReference type="RefSeq" id="WP_253717160.1">
    <property type="nucleotide sequence ID" value="NZ_CP051522.1"/>
</dbReference>
<keyword evidence="4 10" id="KW-0067">ATP-binding</keyword>
<feature type="transmembrane region" description="Helical" evidence="7">
    <location>
        <begin position="151"/>
        <end position="169"/>
    </location>
</feature>
<dbReference type="Proteomes" id="UP001056981">
    <property type="component" value="Chromosome"/>
</dbReference>
<dbReference type="InterPro" id="IPR003593">
    <property type="entry name" value="AAA+_ATPase"/>
</dbReference>
<dbReference type="GO" id="GO:0005886">
    <property type="term" value="C:plasma membrane"/>
    <property type="evidence" value="ECO:0007669"/>
    <property type="project" value="UniProtKB-SubCell"/>
</dbReference>
<protein>
    <submittedName>
        <fullName evidence="10">ABC transporter ATP-binding protein</fullName>
    </submittedName>
</protein>
<feature type="domain" description="ABC transmembrane type-1" evidence="9">
    <location>
        <begin position="13"/>
        <end position="294"/>
    </location>
</feature>
<reference evidence="10" key="1">
    <citation type="submission" date="2020-04" db="EMBL/GenBank/DDBJ databases">
        <title>Comparative genomics of oral phylogroup-2 Treponema strains.</title>
        <authorList>
            <person name="Zeng H."/>
            <person name="Chan Y.K."/>
            <person name="Watt R.M."/>
        </authorList>
    </citation>
    <scope>NUCLEOTIDE SEQUENCE</scope>
    <source>
        <strain evidence="10">OMZ 905</strain>
    </source>
</reference>
<dbReference type="AlphaFoldDB" id="A0A9Q9BJH5"/>
<dbReference type="InterPro" id="IPR011527">
    <property type="entry name" value="ABC1_TM_dom"/>
</dbReference>
<feature type="transmembrane region" description="Helical" evidence="7">
    <location>
        <begin position="232"/>
        <end position="256"/>
    </location>
</feature>
<gene>
    <name evidence="10" type="ORF">E4N86_11550</name>
</gene>
<dbReference type="PANTHER" id="PTHR43394">
    <property type="entry name" value="ATP-DEPENDENT PERMEASE MDL1, MITOCHONDRIAL"/>
    <property type="match status" value="1"/>
</dbReference>
<dbReference type="GO" id="GO:0005524">
    <property type="term" value="F:ATP binding"/>
    <property type="evidence" value="ECO:0007669"/>
    <property type="project" value="UniProtKB-KW"/>
</dbReference>
<evidence type="ECO:0000256" key="1">
    <source>
        <dbReference type="ARBA" id="ARBA00004651"/>
    </source>
</evidence>
<evidence type="ECO:0000259" key="9">
    <source>
        <dbReference type="PROSITE" id="PS50929"/>
    </source>
</evidence>
<dbReference type="CDD" id="cd07346">
    <property type="entry name" value="ABC_6TM_exporters"/>
    <property type="match status" value="1"/>
</dbReference>
<evidence type="ECO:0000256" key="2">
    <source>
        <dbReference type="ARBA" id="ARBA00022692"/>
    </source>
</evidence>
<dbReference type="InterPro" id="IPR036640">
    <property type="entry name" value="ABC1_TM_sf"/>
</dbReference>
<dbReference type="PROSITE" id="PS00211">
    <property type="entry name" value="ABC_TRANSPORTER_1"/>
    <property type="match status" value="1"/>
</dbReference>
<dbReference type="InterPro" id="IPR039421">
    <property type="entry name" value="Type_1_exporter"/>
</dbReference>
<dbReference type="CDD" id="cd03228">
    <property type="entry name" value="ABCC_MRP_Like"/>
    <property type="match status" value="1"/>
</dbReference>
<evidence type="ECO:0000256" key="3">
    <source>
        <dbReference type="ARBA" id="ARBA00022741"/>
    </source>
</evidence>
<feature type="transmembrane region" description="Helical" evidence="7">
    <location>
        <begin position="12"/>
        <end position="35"/>
    </location>
</feature>
<dbReference type="Pfam" id="PF00005">
    <property type="entry name" value="ABC_tran"/>
    <property type="match status" value="1"/>
</dbReference>